<sequence length="137" mass="15026">MPDATVSAASTVQPDNSDYRVMLPLSNPRTEKNLIKLGSLLAKAKGGNVVATHIVQLPDQTPLHGGSEHVDRIDADRRSNLSLLYLVDNPLPSGKTVKRSSLSRPQIIISMMQARSSMIPAMSRMQLPAMPRTTRWL</sequence>
<dbReference type="AlphaFoldDB" id="A0A1H6VHP1"/>
<evidence type="ECO:0000313" key="1">
    <source>
        <dbReference type="EMBL" id="SEJ03206.1"/>
    </source>
</evidence>
<organism evidence="1 2">
    <name type="scientific">Halohasta litchfieldiae</name>
    <dbReference type="NCBI Taxonomy" id="1073996"/>
    <lineage>
        <taxon>Archaea</taxon>
        <taxon>Methanobacteriati</taxon>
        <taxon>Methanobacteriota</taxon>
        <taxon>Stenosarchaea group</taxon>
        <taxon>Halobacteria</taxon>
        <taxon>Halobacteriales</taxon>
        <taxon>Haloferacaceae</taxon>
        <taxon>Halohasta</taxon>
    </lineage>
</organism>
<dbReference type="STRING" id="1073996.SAMN05444271_11718"/>
<dbReference type="GeneID" id="35002097"/>
<reference evidence="1 2" key="1">
    <citation type="submission" date="2016-10" db="EMBL/GenBank/DDBJ databases">
        <authorList>
            <person name="de Groot N.N."/>
        </authorList>
    </citation>
    <scope>NUCLEOTIDE SEQUENCE [LARGE SCALE GENOMIC DNA]</scope>
    <source>
        <strain evidence="1 2">DSM 22187</strain>
    </source>
</reference>
<gene>
    <name evidence="1" type="ORF">SAMN05444271_11718</name>
</gene>
<name>A0A1H6VHP1_9EURY</name>
<protein>
    <recommendedName>
        <fullName evidence="3">Universal stress protein family protein</fullName>
    </recommendedName>
</protein>
<evidence type="ECO:0000313" key="2">
    <source>
        <dbReference type="Proteomes" id="UP000198888"/>
    </source>
</evidence>
<dbReference type="Proteomes" id="UP000198888">
    <property type="component" value="Unassembled WGS sequence"/>
</dbReference>
<keyword evidence="2" id="KW-1185">Reference proteome</keyword>
<evidence type="ECO:0008006" key="3">
    <source>
        <dbReference type="Google" id="ProtNLM"/>
    </source>
</evidence>
<dbReference type="RefSeq" id="WP_049933934.1">
    <property type="nucleotide sequence ID" value="NZ_CP024845.1"/>
</dbReference>
<proteinExistence type="predicted"/>
<dbReference type="EMBL" id="FNYR01000017">
    <property type="protein sequence ID" value="SEJ03206.1"/>
    <property type="molecule type" value="Genomic_DNA"/>
</dbReference>
<accession>A0A1H6VHP1</accession>
<dbReference type="OrthoDB" id="43026at2157"/>